<name>A0ABT4H7U4_PAEAL</name>
<dbReference type="EMBL" id="JAMDNP010000160">
    <property type="protein sequence ID" value="MCY9765056.1"/>
    <property type="molecule type" value="Genomic_DNA"/>
</dbReference>
<feature type="chain" id="PRO_5047451682" evidence="1">
    <location>
        <begin position="24"/>
        <end position="153"/>
    </location>
</feature>
<dbReference type="Proteomes" id="UP001527181">
    <property type="component" value="Unassembled WGS sequence"/>
</dbReference>
<accession>A0ABT4H7U4</accession>
<organism evidence="2 3">
    <name type="scientific">Paenibacillus alvei</name>
    <name type="common">Bacillus alvei</name>
    <dbReference type="NCBI Taxonomy" id="44250"/>
    <lineage>
        <taxon>Bacteria</taxon>
        <taxon>Bacillati</taxon>
        <taxon>Bacillota</taxon>
        <taxon>Bacilli</taxon>
        <taxon>Bacillales</taxon>
        <taxon>Paenibacillaceae</taxon>
        <taxon>Paenibacillus</taxon>
    </lineage>
</organism>
<dbReference type="GeneID" id="94492062"/>
<comment type="caution">
    <text evidence="2">The sequence shown here is derived from an EMBL/GenBank/DDBJ whole genome shotgun (WGS) entry which is preliminary data.</text>
</comment>
<evidence type="ECO:0000256" key="1">
    <source>
        <dbReference type="SAM" id="SignalP"/>
    </source>
</evidence>
<feature type="signal peptide" evidence="1">
    <location>
        <begin position="1"/>
        <end position="23"/>
    </location>
</feature>
<protein>
    <submittedName>
        <fullName evidence="2">Uncharacterized protein</fullName>
    </submittedName>
</protein>
<keyword evidence="3" id="KW-1185">Reference proteome</keyword>
<keyword evidence="1" id="KW-0732">Signal</keyword>
<dbReference type="RefSeq" id="WP_005551824.1">
    <property type="nucleotide sequence ID" value="NZ_JAMDMG010000020.1"/>
</dbReference>
<sequence length="153" mass="17512">MKKFVSTLLVFALMSVFSMSAFAMPGMGDTMEKAIKIEPGIKFNGVIQDSTDYDWFEWENNTSKNRFFSFEIKSPSAENNLQLGVQFYHRSGHGRLSSPLFAEKVGRLHRIVNIFVPAYYGKIYLFVKSTGNKPEPYEINQFAIGYERPGDEK</sequence>
<evidence type="ECO:0000313" key="2">
    <source>
        <dbReference type="EMBL" id="MCY9765056.1"/>
    </source>
</evidence>
<gene>
    <name evidence="2" type="ORF">M5X12_31670</name>
</gene>
<evidence type="ECO:0000313" key="3">
    <source>
        <dbReference type="Proteomes" id="UP001527181"/>
    </source>
</evidence>
<reference evidence="2 3" key="1">
    <citation type="submission" date="2022-05" db="EMBL/GenBank/DDBJ databases">
        <title>Genome Sequencing of Bee-Associated Microbes.</title>
        <authorList>
            <person name="Dunlap C."/>
        </authorList>
    </citation>
    <scope>NUCLEOTIDE SEQUENCE [LARGE SCALE GENOMIC DNA]</scope>
    <source>
        <strain evidence="2 3">NRRL B-04010</strain>
    </source>
</reference>
<dbReference type="Gene3D" id="2.60.120.380">
    <property type="match status" value="1"/>
</dbReference>
<proteinExistence type="predicted"/>